<evidence type="ECO:0000256" key="7">
    <source>
        <dbReference type="ARBA" id="ARBA00022833"/>
    </source>
</evidence>
<dbReference type="PANTHER" id="PTHR19376:SF11">
    <property type="entry name" value="DNA-DIRECTED RNA POLYMERASE I SUBUNIT RPA1"/>
    <property type="match status" value="1"/>
</dbReference>
<dbReference type="InterPro" id="IPR038120">
    <property type="entry name" value="Rpb1_funnel_sf"/>
</dbReference>
<sequence>SVTLQLNIEKKIRSNGEATLTSDRKMTNKLNSTTSSGILKELLSEGILQPSGKNCISLMTTSGAKGSMVNFQQISSHLGQQELEGKRVPRMVSGKTLPCFPPWDCSPRAGGFIIDRFLTALHPQEYYFCDTLYPSHIY</sequence>
<dbReference type="SUPFAM" id="SSF64484">
    <property type="entry name" value="beta and beta-prime subunits of DNA dependent RNA-polymerase"/>
    <property type="match status" value="1"/>
</dbReference>
<feature type="domain" description="RNA polymerase Rpb1" evidence="9">
    <location>
        <begin position="21"/>
        <end position="113"/>
    </location>
</feature>
<evidence type="ECO:0000313" key="10">
    <source>
        <dbReference type="EMBL" id="RZC25558.1"/>
    </source>
</evidence>
<keyword evidence="6" id="KW-0479">Metal-binding</keyword>
<dbReference type="Pfam" id="PF05000">
    <property type="entry name" value="RNA_pol_Rpb1_4"/>
    <property type="match status" value="1"/>
</dbReference>
<dbReference type="GO" id="GO:0003899">
    <property type="term" value="F:DNA-directed RNA polymerase activity"/>
    <property type="evidence" value="ECO:0007669"/>
    <property type="project" value="UniProtKB-EC"/>
</dbReference>
<evidence type="ECO:0000313" key="11">
    <source>
        <dbReference type="Proteomes" id="UP000289340"/>
    </source>
</evidence>
<keyword evidence="11" id="KW-1185">Reference proteome</keyword>
<evidence type="ECO:0000256" key="3">
    <source>
        <dbReference type="ARBA" id="ARBA00022478"/>
    </source>
</evidence>
<evidence type="ECO:0000259" key="9">
    <source>
        <dbReference type="Pfam" id="PF05000"/>
    </source>
</evidence>
<dbReference type="GO" id="GO:0006351">
    <property type="term" value="P:DNA-templated transcription"/>
    <property type="evidence" value="ECO:0007669"/>
    <property type="project" value="InterPro"/>
</dbReference>
<evidence type="ECO:0000256" key="5">
    <source>
        <dbReference type="ARBA" id="ARBA00022695"/>
    </source>
</evidence>
<keyword evidence="5 10" id="KW-0548">Nucleotidyltransferase</keyword>
<organism evidence="10 11">
    <name type="scientific">Glycine soja</name>
    <name type="common">Wild soybean</name>
    <dbReference type="NCBI Taxonomy" id="3848"/>
    <lineage>
        <taxon>Eukaryota</taxon>
        <taxon>Viridiplantae</taxon>
        <taxon>Streptophyta</taxon>
        <taxon>Embryophyta</taxon>
        <taxon>Tracheophyta</taxon>
        <taxon>Spermatophyta</taxon>
        <taxon>Magnoliopsida</taxon>
        <taxon>eudicotyledons</taxon>
        <taxon>Gunneridae</taxon>
        <taxon>Pentapetalae</taxon>
        <taxon>rosids</taxon>
        <taxon>fabids</taxon>
        <taxon>Fabales</taxon>
        <taxon>Fabaceae</taxon>
        <taxon>Papilionoideae</taxon>
        <taxon>50 kb inversion clade</taxon>
        <taxon>NPAAA clade</taxon>
        <taxon>indigoferoid/millettioid clade</taxon>
        <taxon>Phaseoleae</taxon>
        <taxon>Glycine</taxon>
        <taxon>Glycine subgen. Soja</taxon>
    </lineage>
</organism>
<dbReference type="GO" id="GO:0003677">
    <property type="term" value="F:DNA binding"/>
    <property type="evidence" value="ECO:0007669"/>
    <property type="project" value="InterPro"/>
</dbReference>
<dbReference type="Gene3D" id="1.10.132.30">
    <property type="match status" value="1"/>
</dbReference>
<dbReference type="EMBL" id="QZWG01000002">
    <property type="protein sequence ID" value="RZC25558.1"/>
    <property type="molecule type" value="Genomic_DNA"/>
</dbReference>
<evidence type="ECO:0000256" key="4">
    <source>
        <dbReference type="ARBA" id="ARBA00022679"/>
    </source>
</evidence>
<comment type="caution">
    <text evidence="10">The sequence shown here is derived from an EMBL/GenBank/DDBJ whole genome shotgun (WGS) entry which is preliminary data.</text>
</comment>
<keyword evidence="3 10" id="KW-0240">DNA-directed RNA polymerase</keyword>
<dbReference type="InterPro" id="IPR045867">
    <property type="entry name" value="DNA-dir_RpoC_beta_prime"/>
</dbReference>
<dbReference type="InterPro" id="IPR007083">
    <property type="entry name" value="RNA_pol_Rpb1_4"/>
</dbReference>
<protein>
    <recommendedName>
        <fullName evidence="2">DNA-directed RNA polymerase</fullName>
        <ecNumber evidence="2">2.7.7.6</ecNumber>
    </recommendedName>
</protein>
<dbReference type="EMBL" id="QZWG01000002">
    <property type="protein sequence ID" value="RZC25557.1"/>
    <property type="molecule type" value="Genomic_DNA"/>
</dbReference>
<dbReference type="GO" id="GO:0046872">
    <property type="term" value="F:metal ion binding"/>
    <property type="evidence" value="ECO:0007669"/>
    <property type="project" value="UniProtKB-KW"/>
</dbReference>
<comment type="similarity">
    <text evidence="1">Belongs to the RNA polymerase beta' chain family.</text>
</comment>
<keyword evidence="7" id="KW-0862">Zinc</keyword>
<dbReference type="EMBL" id="QZWG01000002">
    <property type="protein sequence ID" value="RZC25559.1"/>
    <property type="molecule type" value="Genomic_DNA"/>
</dbReference>
<evidence type="ECO:0000256" key="6">
    <source>
        <dbReference type="ARBA" id="ARBA00022723"/>
    </source>
</evidence>
<name>A0A445LQG9_GLYSO</name>
<keyword evidence="8" id="KW-0804">Transcription</keyword>
<dbReference type="GO" id="GO:0005736">
    <property type="term" value="C:RNA polymerase I complex"/>
    <property type="evidence" value="ECO:0007669"/>
    <property type="project" value="TreeGrafter"/>
</dbReference>
<dbReference type="EC" id="2.7.7.6" evidence="2"/>
<gene>
    <name evidence="10" type="ORF">D0Y65_004308</name>
</gene>
<dbReference type="AlphaFoldDB" id="A0A445LQG9"/>
<accession>A0A445LQG9</accession>
<reference evidence="10 11" key="1">
    <citation type="submission" date="2018-09" db="EMBL/GenBank/DDBJ databases">
        <title>A high-quality reference genome of wild soybean provides a powerful tool to mine soybean genomes.</title>
        <authorList>
            <person name="Xie M."/>
            <person name="Chung C.Y.L."/>
            <person name="Li M.-W."/>
            <person name="Wong F.-L."/>
            <person name="Chan T.-F."/>
            <person name="Lam H.-M."/>
        </authorList>
    </citation>
    <scope>NUCLEOTIDE SEQUENCE [LARGE SCALE GENOMIC DNA]</scope>
    <source>
        <strain evidence="11">cv. W05</strain>
        <tissue evidence="10">Hypocotyl of etiolated seedlings</tissue>
    </source>
</reference>
<evidence type="ECO:0000256" key="2">
    <source>
        <dbReference type="ARBA" id="ARBA00012418"/>
    </source>
</evidence>
<keyword evidence="4 10" id="KW-0808">Transferase</keyword>
<evidence type="ECO:0000256" key="8">
    <source>
        <dbReference type="ARBA" id="ARBA00023163"/>
    </source>
</evidence>
<feature type="non-terminal residue" evidence="10">
    <location>
        <position position="1"/>
    </location>
</feature>
<proteinExistence type="inferred from homology"/>
<dbReference type="Proteomes" id="UP000289340">
    <property type="component" value="Chromosome 2"/>
</dbReference>
<dbReference type="PANTHER" id="PTHR19376">
    <property type="entry name" value="DNA-DIRECTED RNA POLYMERASE"/>
    <property type="match status" value="1"/>
</dbReference>
<evidence type="ECO:0000256" key="1">
    <source>
        <dbReference type="ARBA" id="ARBA00006460"/>
    </source>
</evidence>